<accession>A0A7J7Z5Q4</accession>
<dbReference type="AlphaFoldDB" id="A0A7J7Z5Q4"/>
<name>A0A7J7Z5Q4_MYOMY</name>
<sequence>MAGQAQLRPRLPRLLLFLRRRLGGRGPRGGLRRPGVPASWVVAPGRTREAPVATARREAGGAAVCARRRAGPALVEAQAEQHREHSDREQRHDGHGEGQDEPLVHRDVALGGAGSHPHGVRPRVREPPAAGPERGVVLPHRGREGYVSSTQHVQELFKIMEMQQVHRQQERTGSERTRLQILLNRRHLQVPHDERQGGWFAKVKGGRGSKPGEAESPGAQRSPKSSTDELC</sequence>
<feature type="region of interest" description="Disordered" evidence="1">
    <location>
        <begin position="75"/>
        <end position="143"/>
    </location>
</feature>
<gene>
    <name evidence="2" type="ORF">mMyoMyo1_010643</name>
</gene>
<evidence type="ECO:0000313" key="3">
    <source>
        <dbReference type="Proteomes" id="UP000527355"/>
    </source>
</evidence>
<reference evidence="2 3" key="1">
    <citation type="journal article" date="2020" name="Nature">
        <title>Six reference-quality genomes reveal evolution of bat adaptations.</title>
        <authorList>
            <person name="Jebb D."/>
            <person name="Huang Z."/>
            <person name="Pippel M."/>
            <person name="Hughes G.M."/>
            <person name="Lavrichenko K."/>
            <person name="Devanna P."/>
            <person name="Winkler S."/>
            <person name="Jermiin L.S."/>
            <person name="Skirmuntt E.C."/>
            <person name="Katzourakis A."/>
            <person name="Burkitt-Gray L."/>
            <person name="Ray D.A."/>
            <person name="Sullivan K.A.M."/>
            <person name="Roscito J.G."/>
            <person name="Kirilenko B.M."/>
            <person name="Davalos L.M."/>
            <person name="Corthals A.P."/>
            <person name="Power M.L."/>
            <person name="Jones G."/>
            <person name="Ransome R.D."/>
            <person name="Dechmann D.K.N."/>
            <person name="Locatelli A.G."/>
            <person name="Puechmaille S.J."/>
            <person name="Fedrigo O."/>
            <person name="Jarvis E.D."/>
            <person name="Hiller M."/>
            <person name="Vernes S.C."/>
            <person name="Myers E.W."/>
            <person name="Teeling E.C."/>
        </authorList>
    </citation>
    <scope>NUCLEOTIDE SEQUENCE [LARGE SCALE GENOMIC DNA]</scope>
    <source>
        <strain evidence="2">MMyoMyo1</strain>
        <tissue evidence="2">Flight muscle</tissue>
    </source>
</reference>
<feature type="region of interest" description="Disordered" evidence="1">
    <location>
        <begin position="192"/>
        <end position="231"/>
    </location>
</feature>
<proteinExistence type="predicted"/>
<evidence type="ECO:0000256" key="1">
    <source>
        <dbReference type="SAM" id="MobiDB-lite"/>
    </source>
</evidence>
<dbReference type="EMBL" id="JABWUV010000003">
    <property type="protein sequence ID" value="KAF6369266.1"/>
    <property type="molecule type" value="Genomic_DNA"/>
</dbReference>
<protein>
    <submittedName>
        <fullName evidence="2">Uncharacterized protein</fullName>
    </submittedName>
</protein>
<organism evidence="2 3">
    <name type="scientific">Myotis myotis</name>
    <name type="common">Greater mouse-eared bat</name>
    <name type="synonym">Vespertilio myotis</name>
    <dbReference type="NCBI Taxonomy" id="51298"/>
    <lineage>
        <taxon>Eukaryota</taxon>
        <taxon>Metazoa</taxon>
        <taxon>Chordata</taxon>
        <taxon>Craniata</taxon>
        <taxon>Vertebrata</taxon>
        <taxon>Euteleostomi</taxon>
        <taxon>Mammalia</taxon>
        <taxon>Eutheria</taxon>
        <taxon>Laurasiatheria</taxon>
        <taxon>Chiroptera</taxon>
        <taxon>Yangochiroptera</taxon>
        <taxon>Vespertilionidae</taxon>
        <taxon>Myotis</taxon>
    </lineage>
</organism>
<comment type="caution">
    <text evidence="2">The sequence shown here is derived from an EMBL/GenBank/DDBJ whole genome shotgun (WGS) entry which is preliminary data.</text>
</comment>
<keyword evidence="3" id="KW-1185">Reference proteome</keyword>
<feature type="compositionally biased region" description="Basic and acidic residues" evidence="1">
    <location>
        <begin position="79"/>
        <end position="108"/>
    </location>
</feature>
<evidence type="ECO:0000313" key="2">
    <source>
        <dbReference type="EMBL" id="KAF6369266.1"/>
    </source>
</evidence>
<dbReference type="Proteomes" id="UP000527355">
    <property type="component" value="Unassembled WGS sequence"/>
</dbReference>